<feature type="non-terminal residue" evidence="1">
    <location>
        <position position="62"/>
    </location>
</feature>
<proteinExistence type="predicted"/>
<gene>
    <name evidence="1" type="primary">ZNF862</name>
</gene>
<protein>
    <submittedName>
        <fullName evidence="1">Zinc finger protein 862</fullName>
    </submittedName>
</protein>
<feature type="non-terminal residue" evidence="1">
    <location>
        <position position="1"/>
    </location>
</feature>
<name>A0A1A8BWF8_NOTKA</name>
<organism evidence="1">
    <name type="scientific">Nothobranchius kadleci</name>
    <name type="common">African annual killifish</name>
    <dbReference type="NCBI Taxonomy" id="1051664"/>
    <lineage>
        <taxon>Eukaryota</taxon>
        <taxon>Metazoa</taxon>
        <taxon>Chordata</taxon>
        <taxon>Craniata</taxon>
        <taxon>Vertebrata</taxon>
        <taxon>Euteleostomi</taxon>
        <taxon>Actinopterygii</taxon>
        <taxon>Neopterygii</taxon>
        <taxon>Teleostei</taxon>
        <taxon>Neoteleostei</taxon>
        <taxon>Acanthomorphata</taxon>
        <taxon>Ovalentaria</taxon>
        <taxon>Atherinomorphae</taxon>
        <taxon>Cyprinodontiformes</taxon>
        <taxon>Nothobranchiidae</taxon>
        <taxon>Nothobranchius</taxon>
    </lineage>
</organism>
<reference evidence="1" key="1">
    <citation type="submission" date="2016-05" db="EMBL/GenBank/DDBJ databases">
        <authorList>
            <person name="Lavstsen T."/>
            <person name="Jespersen J.S."/>
        </authorList>
    </citation>
    <scope>NUCLEOTIDE SEQUENCE</scope>
    <source>
        <tissue evidence="1">Brain</tissue>
    </source>
</reference>
<evidence type="ECO:0000313" key="1">
    <source>
        <dbReference type="EMBL" id="SBP70941.1"/>
    </source>
</evidence>
<dbReference type="AlphaFoldDB" id="A0A1A8BWF8"/>
<sequence length="62" mass="7122">GPQERQAPAGYHTCWQPWTTSCEGTLPLFNIWNRYSPQIPPEYEVTSRPRPETTIVLQHPGT</sequence>
<accession>A0A1A8BWF8</accession>
<reference evidence="1" key="2">
    <citation type="submission" date="2016-06" db="EMBL/GenBank/DDBJ databases">
        <title>The genome of a short-lived fish provides insights into sex chromosome evolution and the genetic control of aging.</title>
        <authorList>
            <person name="Reichwald K."/>
            <person name="Felder M."/>
            <person name="Petzold A."/>
            <person name="Koch P."/>
            <person name="Groth M."/>
            <person name="Platzer M."/>
        </authorList>
    </citation>
    <scope>NUCLEOTIDE SEQUENCE</scope>
    <source>
        <tissue evidence="1">Brain</tissue>
    </source>
</reference>
<dbReference type="EMBL" id="HADZ01007000">
    <property type="protein sequence ID" value="SBP70941.1"/>
    <property type="molecule type" value="Transcribed_RNA"/>
</dbReference>